<evidence type="ECO:0000256" key="6">
    <source>
        <dbReference type="ARBA" id="ARBA00022989"/>
    </source>
</evidence>
<dbReference type="Proteomes" id="UP000190229">
    <property type="component" value="Unassembled WGS sequence"/>
</dbReference>
<dbReference type="PROSITE" id="PS00211">
    <property type="entry name" value="ABC_TRANSPORTER_1"/>
    <property type="match status" value="1"/>
</dbReference>
<dbReference type="AlphaFoldDB" id="A0A1V4EUA2"/>
<evidence type="ECO:0000313" key="11">
    <source>
        <dbReference type="EMBL" id="OPG16344.1"/>
    </source>
</evidence>
<dbReference type="SUPFAM" id="SSF90123">
    <property type="entry name" value="ABC transporter transmembrane region"/>
    <property type="match status" value="1"/>
</dbReference>
<evidence type="ECO:0000313" key="12">
    <source>
        <dbReference type="Proteomes" id="UP000190229"/>
    </source>
</evidence>
<feature type="domain" description="ABC transporter" evidence="9">
    <location>
        <begin position="452"/>
        <end position="686"/>
    </location>
</feature>
<evidence type="ECO:0000256" key="7">
    <source>
        <dbReference type="ARBA" id="ARBA00023136"/>
    </source>
</evidence>
<evidence type="ECO:0000256" key="5">
    <source>
        <dbReference type="ARBA" id="ARBA00022840"/>
    </source>
</evidence>
<keyword evidence="12" id="KW-1185">Reference proteome</keyword>
<dbReference type="CDD" id="cd03254">
    <property type="entry name" value="ABCC_Glucan_exporter_like"/>
    <property type="match status" value="1"/>
</dbReference>
<dbReference type="InterPro" id="IPR011527">
    <property type="entry name" value="ABC1_TM_dom"/>
</dbReference>
<evidence type="ECO:0000256" key="8">
    <source>
        <dbReference type="SAM" id="Phobius"/>
    </source>
</evidence>
<dbReference type="InterPro" id="IPR003439">
    <property type="entry name" value="ABC_transporter-like_ATP-bd"/>
</dbReference>
<dbReference type="FunFam" id="3.40.50.300:FF:000287">
    <property type="entry name" value="Multidrug ABC transporter ATP-binding protein"/>
    <property type="match status" value="1"/>
</dbReference>
<reference evidence="11 12" key="1">
    <citation type="submission" date="2017-02" db="EMBL/GenBank/DDBJ databases">
        <title>Draft genome of Acidibacillus ferrooxidans Huett2.</title>
        <authorList>
            <person name="Schopf S."/>
        </authorList>
    </citation>
    <scope>NUCLEOTIDE SEQUENCE [LARGE SCALE GENOMIC DNA]</scope>
    <source>
        <strain evidence="11 12">Huett2</strain>
    </source>
</reference>
<dbReference type="PROSITE" id="PS50893">
    <property type="entry name" value="ABC_TRANSPORTER_2"/>
    <property type="match status" value="1"/>
</dbReference>
<dbReference type="InterPro" id="IPR003593">
    <property type="entry name" value="AAA+_ATPase"/>
</dbReference>
<dbReference type="RefSeq" id="WP_079290165.1">
    <property type="nucleotide sequence ID" value="NZ_MWPS01000016.1"/>
</dbReference>
<feature type="transmembrane region" description="Helical" evidence="8">
    <location>
        <begin position="172"/>
        <end position="192"/>
    </location>
</feature>
<dbReference type="Gene3D" id="1.20.1560.10">
    <property type="entry name" value="ABC transporter type 1, transmembrane domain"/>
    <property type="match status" value="2"/>
</dbReference>
<feature type="domain" description="ABC transmembrane type-1" evidence="10">
    <location>
        <begin position="34"/>
        <end position="418"/>
    </location>
</feature>
<keyword evidence="7 8" id="KW-0472">Membrane</keyword>
<evidence type="ECO:0000256" key="3">
    <source>
        <dbReference type="ARBA" id="ARBA00022692"/>
    </source>
</evidence>
<keyword evidence="3 8" id="KW-0812">Transmembrane</keyword>
<dbReference type="CDD" id="cd18544">
    <property type="entry name" value="ABC_6TM_TmrA_like"/>
    <property type="match status" value="1"/>
</dbReference>
<dbReference type="GO" id="GO:0005524">
    <property type="term" value="F:ATP binding"/>
    <property type="evidence" value="ECO:0007669"/>
    <property type="project" value="UniProtKB-KW"/>
</dbReference>
<name>A0A1V4EUA2_9BACL</name>
<dbReference type="PANTHER" id="PTHR43394:SF1">
    <property type="entry name" value="ATP-BINDING CASSETTE SUB-FAMILY B MEMBER 10, MITOCHONDRIAL"/>
    <property type="match status" value="1"/>
</dbReference>
<sequence length="703" mass="79230">MSNLHEEDSLGKAYDAQLMKRLIGYARPHRYWVALCVLLLLVMTVANLARPYLMKIAIDNHMTAFSQPMMRVPSTQPNVVLTVHGSSYARVQDLPAKTPISATLYELLPVGNRTALIAGPAKDFYTSGRLTPIVGNPTMNHNAVRIGQTTFSTRWIANATLASVYRYDQTGMLWLGGIYLALILVGGVLNYIQTYILQWTVQRIIFRIRTDIFTHVQGLSIAFFDRNPVGRLVTRVMNDTQTLNDMYANLMVNIFNDLFLLIGIILVMLHLNVKLALIAFVAIPLIAIASVIYRRVARESYRQVRVRLARINAMLAENLSGMRIIQIFHREVPMFQKFLAINQDHLNASWRELKANAVFRPTMDLIEDLTLALLIWFGGGSAISHAVNFGTLYAIITYVGQFFQPINDMTEKYNILQSAMASSERIFLLLDTDERITETTSPVSLPFMRGEIEFEHVWFAYQGEEWVLRDVSFHVTPGQTVAFVGATGAGKSSILNLLSRLYEIQKGTIRIDGIDIRTLSLATLRSHVAMVLQDVFLFTGDIASNIRLNREDLSDQTIEQVLKQVNAGPFIEALPLGIHEPVMERGATLSYGQRQLIAFARALAFDPRILVLDEATANIDTETEMVIQDALTHLMAHRTTLVVAHRLSTIQHADQIIVLHKGKIRERGTHQHLLQTGGLYQTLYELQYKDQLKDSASELVHEA</sequence>
<evidence type="ECO:0008006" key="13">
    <source>
        <dbReference type="Google" id="ProtNLM"/>
    </source>
</evidence>
<evidence type="ECO:0000256" key="1">
    <source>
        <dbReference type="ARBA" id="ARBA00004651"/>
    </source>
</evidence>
<dbReference type="InterPro" id="IPR039421">
    <property type="entry name" value="Type_1_exporter"/>
</dbReference>
<organism evidence="11 12">
    <name type="scientific">Ferroacidibacillus organovorans</name>
    <dbReference type="NCBI Taxonomy" id="1765683"/>
    <lineage>
        <taxon>Bacteria</taxon>
        <taxon>Bacillati</taxon>
        <taxon>Bacillota</taxon>
        <taxon>Bacilli</taxon>
        <taxon>Bacillales</taxon>
        <taxon>Alicyclobacillaceae</taxon>
        <taxon>Ferroacidibacillus</taxon>
    </lineage>
</organism>
<dbReference type="PROSITE" id="PS50929">
    <property type="entry name" value="ABC_TM1F"/>
    <property type="match status" value="1"/>
</dbReference>
<keyword evidence="6 8" id="KW-1133">Transmembrane helix</keyword>
<feature type="transmembrane region" description="Helical" evidence="8">
    <location>
        <begin position="369"/>
        <end position="396"/>
    </location>
</feature>
<dbReference type="Gene3D" id="3.40.50.300">
    <property type="entry name" value="P-loop containing nucleotide triphosphate hydrolases"/>
    <property type="match status" value="1"/>
</dbReference>
<accession>A0A1V4EUA2</accession>
<dbReference type="SMART" id="SM00382">
    <property type="entry name" value="AAA"/>
    <property type="match status" value="1"/>
</dbReference>
<dbReference type="InterPro" id="IPR036640">
    <property type="entry name" value="ABC1_TM_sf"/>
</dbReference>
<evidence type="ECO:0000256" key="4">
    <source>
        <dbReference type="ARBA" id="ARBA00022741"/>
    </source>
</evidence>
<evidence type="ECO:0000259" key="9">
    <source>
        <dbReference type="PROSITE" id="PS50893"/>
    </source>
</evidence>
<evidence type="ECO:0000256" key="2">
    <source>
        <dbReference type="ARBA" id="ARBA00022448"/>
    </source>
</evidence>
<keyword evidence="5" id="KW-0067">ATP-binding</keyword>
<proteinExistence type="predicted"/>
<feature type="transmembrane region" description="Helical" evidence="8">
    <location>
        <begin position="31"/>
        <end position="49"/>
    </location>
</feature>
<dbReference type="Pfam" id="PF00005">
    <property type="entry name" value="ABC_tran"/>
    <property type="match status" value="1"/>
</dbReference>
<dbReference type="InterPro" id="IPR027417">
    <property type="entry name" value="P-loop_NTPase"/>
</dbReference>
<keyword evidence="4" id="KW-0547">Nucleotide-binding</keyword>
<gene>
    <name evidence="11" type="ORF">B2M26_05525</name>
</gene>
<comment type="subcellular location">
    <subcellularLocation>
        <location evidence="1">Cell membrane</location>
        <topology evidence="1">Multi-pass membrane protein</topology>
    </subcellularLocation>
</comment>
<feature type="transmembrane region" description="Helical" evidence="8">
    <location>
        <begin position="246"/>
        <end position="269"/>
    </location>
</feature>
<dbReference type="SUPFAM" id="SSF52540">
    <property type="entry name" value="P-loop containing nucleoside triphosphate hydrolases"/>
    <property type="match status" value="1"/>
</dbReference>
<feature type="transmembrane region" description="Helical" evidence="8">
    <location>
        <begin position="275"/>
        <end position="293"/>
    </location>
</feature>
<dbReference type="EMBL" id="MWPS01000016">
    <property type="protein sequence ID" value="OPG16344.1"/>
    <property type="molecule type" value="Genomic_DNA"/>
</dbReference>
<evidence type="ECO:0000259" key="10">
    <source>
        <dbReference type="PROSITE" id="PS50929"/>
    </source>
</evidence>
<dbReference type="PANTHER" id="PTHR43394">
    <property type="entry name" value="ATP-DEPENDENT PERMEASE MDL1, MITOCHONDRIAL"/>
    <property type="match status" value="1"/>
</dbReference>
<protein>
    <recommendedName>
        <fullName evidence="13">Lipid A ABC transporter permease/ATP-binding protein</fullName>
    </recommendedName>
</protein>
<dbReference type="GO" id="GO:0005886">
    <property type="term" value="C:plasma membrane"/>
    <property type="evidence" value="ECO:0007669"/>
    <property type="project" value="UniProtKB-SubCell"/>
</dbReference>
<comment type="caution">
    <text evidence="11">The sequence shown here is derived from an EMBL/GenBank/DDBJ whole genome shotgun (WGS) entry which is preliminary data.</text>
</comment>
<keyword evidence="2" id="KW-0813">Transport</keyword>
<dbReference type="Pfam" id="PF00664">
    <property type="entry name" value="ABC_membrane"/>
    <property type="match status" value="1"/>
</dbReference>
<dbReference type="GO" id="GO:0016887">
    <property type="term" value="F:ATP hydrolysis activity"/>
    <property type="evidence" value="ECO:0007669"/>
    <property type="project" value="InterPro"/>
</dbReference>
<dbReference type="InterPro" id="IPR017871">
    <property type="entry name" value="ABC_transporter-like_CS"/>
</dbReference>
<dbReference type="GO" id="GO:0015421">
    <property type="term" value="F:ABC-type oligopeptide transporter activity"/>
    <property type="evidence" value="ECO:0007669"/>
    <property type="project" value="TreeGrafter"/>
</dbReference>